<comment type="caution">
    <text evidence="2">The sequence shown here is derived from an EMBL/GenBank/DDBJ whole genome shotgun (WGS) entry which is preliminary data.</text>
</comment>
<evidence type="ECO:0000313" key="3">
    <source>
        <dbReference type="Proteomes" id="UP000283634"/>
    </source>
</evidence>
<feature type="compositionally biased region" description="Basic and acidic residues" evidence="1">
    <location>
        <begin position="144"/>
        <end position="176"/>
    </location>
</feature>
<name>A0A422NSX1_TRYRA</name>
<feature type="region of interest" description="Disordered" evidence="1">
    <location>
        <begin position="313"/>
        <end position="332"/>
    </location>
</feature>
<gene>
    <name evidence="2" type="ORF">TraAM80_02783</name>
</gene>
<feature type="region of interest" description="Disordered" evidence="1">
    <location>
        <begin position="586"/>
        <end position="606"/>
    </location>
</feature>
<proteinExistence type="predicted"/>
<dbReference type="RefSeq" id="XP_029240465.1">
    <property type="nucleotide sequence ID" value="XM_029379774.1"/>
</dbReference>
<feature type="compositionally biased region" description="Polar residues" evidence="1">
    <location>
        <begin position="91"/>
        <end position="100"/>
    </location>
</feature>
<evidence type="ECO:0000313" key="2">
    <source>
        <dbReference type="EMBL" id="RNF08546.1"/>
    </source>
</evidence>
<dbReference type="OMA" id="QESACEK"/>
<dbReference type="OrthoDB" id="251044at2759"/>
<keyword evidence="3" id="KW-1185">Reference proteome</keyword>
<accession>A0A422NSX1</accession>
<feature type="region of interest" description="Disordered" evidence="1">
    <location>
        <begin position="672"/>
        <end position="714"/>
    </location>
</feature>
<feature type="compositionally biased region" description="Polar residues" evidence="1">
    <location>
        <begin position="369"/>
        <end position="394"/>
    </location>
</feature>
<dbReference type="GeneID" id="40326716"/>
<feature type="region of interest" description="Disordered" evidence="1">
    <location>
        <begin position="19"/>
        <end position="196"/>
    </location>
</feature>
<reference evidence="2 3" key="1">
    <citation type="journal article" date="2018" name="BMC Genomics">
        <title>Genomic comparison of Trypanosoma conorhini and Trypanosoma rangeli to Trypanosoma cruzi strains of high and low virulence.</title>
        <authorList>
            <person name="Bradwell K.R."/>
            <person name="Koparde V.N."/>
            <person name="Matveyev A.V."/>
            <person name="Serrano M.G."/>
            <person name="Alves J.M."/>
            <person name="Parikh H."/>
            <person name="Huang B."/>
            <person name="Lee V."/>
            <person name="Espinosa-Alvarez O."/>
            <person name="Ortiz P.A."/>
            <person name="Costa-Martins A.G."/>
            <person name="Teixeira M.M."/>
            <person name="Buck G.A."/>
        </authorList>
    </citation>
    <scope>NUCLEOTIDE SEQUENCE [LARGE SCALE GENOMIC DNA]</scope>
    <source>
        <strain evidence="2 3">AM80</strain>
    </source>
</reference>
<feature type="compositionally biased region" description="Polar residues" evidence="1">
    <location>
        <begin position="353"/>
        <end position="362"/>
    </location>
</feature>
<dbReference type="Proteomes" id="UP000283634">
    <property type="component" value="Unassembled WGS sequence"/>
</dbReference>
<dbReference type="EMBL" id="MKGL01000064">
    <property type="protein sequence ID" value="RNF08546.1"/>
    <property type="molecule type" value="Genomic_DNA"/>
</dbReference>
<feature type="compositionally biased region" description="Polar residues" evidence="1">
    <location>
        <begin position="49"/>
        <end position="58"/>
    </location>
</feature>
<feature type="compositionally biased region" description="Basic and acidic residues" evidence="1">
    <location>
        <begin position="313"/>
        <end position="323"/>
    </location>
</feature>
<dbReference type="AlphaFoldDB" id="A0A422NSX1"/>
<sequence length="725" mass="77691">MWNPQGDRNWPQGQCFSYSREAASGRPEKRFSDGITFGKKRQTEGMASRSFSSASLFTPATPVEEEAGQVQQKRQAIAKEGEEPAGENRNVKGQTQTMPVQPQHCEGARQQLEGVVRQAGVTARESSQERSAPVGTAAFSPTEEAPRQATGERRGEGGAEDARRGEQREEARKNNEPRCFPSSKPAAPPPFKTTVIPAESADGVSNTPAATVKGASPLCSVPDLGEPKLVPLYAFEMEKPRLTFGGSFGFRSCILRRPFSAAVRTRASAPKPPTVPTRATSASYKKLMPPATSLSSEVPVPVVSHKVAVEARHSTEIHTRTDGSDVASGGDRRRSLPYLSVYHVWQGGGNGQGQSPVQSRASTVPEEATMQSPLCQQGGPQEAATSAYKSSQPSAAGDHGTPSTRTSERGNGGIHHGSRHATGSEEQCVTLSWKRKGLVSKAASLRGCFDGVKSYQEARELHQRIVQELLEREQEEEKENEDNADKGEDMAEQKLQECVAHVLGRLEEAYYDWLVEHLCIKRRHGQCEDVALTTTDNDTGAENAGREAEEGQAQNQTSSAVAACSTTPVSEPLLAVELTEKLETAPKFGSVDTPPTAIAQSDESGCGEQAEEATVCRVNPGEANCAGNASKDDSLTAPVEAADDAAVLSTTPVIAAADSVACEQLHDMREGKAASKQVEELAPQVPHGGPQAEPIKTNADNVVPDTKPTSSRRVGRTLVFFRERH</sequence>
<feature type="region of interest" description="Disordered" evidence="1">
    <location>
        <begin position="535"/>
        <end position="556"/>
    </location>
</feature>
<evidence type="ECO:0000256" key="1">
    <source>
        <dbReference type="SAM" id="MobiDB-lite"/>
    </source>
</evidence>
<feature type="region of interest" description="Disordered" evidence="1">
    <location>
        <begin position="347"/>
        <end position="426"/>
    </location>
</feature>
<feature type="region of interest" description="Disordered" evidence="1">
    <location>
        <begin position="470"/>
        <end position="489"/>
    </location>
</feature>
<protein>
    <submittedName>
        <fullName evidence="2">Uncharacterized protein</fullName>
    </submittedName>
</protein>
<organism evidence="2 3">
    <name type="scientific">Trypanosoma rangeli</name>
    <dbReference type="NCBI Taxonomy" id="5698"/>
    <lineage>
        <taxon>Eukaryota</taxon>
        <taxon>Discoba</taxon>
        <taxon>Euglenozoa</taxon>
        <taxon>Kinetoplastea</taxon>
        <taxon>Metakinetoplastina</taxon>
        <taxon>Trypanosomatida</taxon>
        <taxon>Trypanosomatidae</taxon>
        <taxon>Trypanosoma</taxon>
        <taxon>Herpetosoma</taxon>
    </lineage>
</organism>